<dbReference type="EMBL" id="PGVA01000004">
    <property type="protein sequence ID" value="PLR85933.1"/>
    <property type="molecule type" value="Genomic_DNA"/>
</dbReference>
<reference evidence="2 4" key="1">
    <citation type="submission" date="2017-11" db="EMBL/GenBank/DDBJ databases">
        <title>Comparitive Functional Genomics of Dry Heat Resistant strains isolated from the Viking Spacecraft.</title>
        <authorList>
            <person name="Seuylemezian A."/>
            <person name="Cooper K."/>
            <person name="Vaishampayan P."/>
        </authorList>
    </citation>
    <scope>NUCLEOTIDE SEQUENCE [LARGE SCALE GENOMIC DNA]</scope>
    <source>
        <strain evidence="2 4">M4.6</strain>
    </source>
</reference>
<protein>
    <submittedName>
        <fullName evidence="2">DUF1189 domain-containing protein</fullName>
    </submittedName>
</protein>
<reference evidence="3 5" key="2">
    <citation type="submission" date="2017-12" db="EMBL/GenBank/DDBJ databases">
        <title>Comparative Functional Genomics of Dry Heat Resistant strains isolated from the Viking Spacecraft.</title>
        <authorList>
            <person name="Seuylemezian A."/>
            <person name="Cooper K."/>
            <person name="Vaishampayan P."/>
        </authorList>
    </citation>
    <scope>NUCLEOTIDE SEQUENCE [LARGE SCALE GENOMIC DNA]</scope>
    <source>
        <strain evidence="3 5">ATCC 29669</strain>
    </source>
</reference>
<dbReference type="OrthoDB" id="1903376at2"/>
<keyword evidence="1" id="KW-1133">Transmembrane helix</keyword>
<dbReference type="Pfam" id="PF06691">
    <property type="entry name" value="DUF1189"/>
    <property type="match status" value="1"/>
</dbReference>
<feature type="transmembrane region" description="Helical" evidence="1">
    <location>
        <begin position="229"/>
        <end position="246"/>
    </location>
</feature>
<gene>
    <name evidence="2" type="ORF">CU635_02535</name>
    <name evidence="3" type="ORF">CVD25_04245</name>
</gene>
<evidence type="ECO:0000313" key="4">
    <source>
        <dbReference type="Proteomes" id="UP000234951"/>
    </source>
</evidence>
<dbReference type="AlphaFoldDB" id="A0A2N5GR86"/>
<keyword evidence="1" id="KW-0812">Transmembrane</keyword>
<evidence type="ECO:0000313" key="3">
    <source>
        <dbReference type="EMBL" id="PLS00052.1"/>
    </source>
</evidence>
<feature type="transmembrane region" description="Helical" evidence="1">
    <location>
        <begin position="158"/>
        <end position="189"/>
    </location>
</feature>
<name>A0A2N5GR86_9BACI</name>
<feature type="transmembrane region" description="Helical" evidence="1">
    <location>
        <begin position="29"/>
        <end position="47"/>
    </location>
</feature>
<evidence type="ECO:0000313" key="2">
    <source>
        <dbReference type="EMBL" id="PLR85933.1"/>
    </source>
</evidence>
<dbReference type="InterPro" id="IPR009574">
    <property type="entry name" value="DUF1189"/>
</dbReference>
<feature type="transmembrane region" description="Helical" evidence="1">
    <location>
        <begin position="201"/>
        <end position="223"/>
    </location>
</feature>
<keyword evidence="1" id="KW-0472">Membrane</keyword>
<dbReference type="EMBL" id="PGVD01000013">
    <property type="protein sequence ID" value="PLS00052.1"/>
    <property type="molecule type" value="Genomic_DNA"/>
</dbReference>
<dbReference type="Proteomes" id="UP000235114">
    <property type="component" value="Unassembled WGS sequence"/>
</dbReference>
<keyword evidence="5" id="KW-1185">Reference proteome</keyword>
<evidence type="ECO:0000313" key="5">
    <source>
        <dbReference type="Proteomes" id="UP000235114"/>
    </source>
</evidence>
<accession>A0A2N5GR86</accession>
<evidence type="ECO:0000256" key="1">
    <source>
        <dbReference type="SAM" id="Phobius"/>
    </source>
</evidence>
<comment type="caution">
    <text evidence="2">The sequence shown here is derived from an EMBL/GenBank/DDBJ whole genome shotgun (WGS) entry which is preliminary data.</text>
</comment>
<organism evidence="2 4">
    <name type="scientific">Bacillus canaveralius</name>
    <dbReference type="NCBI Taxonomy" id="1403243"/>
    <lineage>
        <taxon>Bacteria</taxon>
        <taxon>Bacillati</taxon>
        <taxon>Bacillota</taxon>
        <taxon>Bacilli</taxon>
        <taxon>Bacillales</taxon>
        <taxon>Bacillaceae</taxon>
        <taxon>Bacillus</taxon>
    </lineage>
</organism>
<sequence>MNIFKQFFKSLYSPKDIALFRFQGIGKTILYIFFLTLLSIIPSSYFLSTALIDGVNTARESIEEDMPDFTIENGQLSSEENRPVTINKDGFTIIVDPTGAVSEKDLSNEDNAVALLQNELVLVAGGQDQVHPYSMLGLNLTKNDVTQLLTNLDSMMGILVPVMIVVIYLFSSAIKFVEISILAFFGLMLKNLAGRNLQYRHLWRMAAYSVTLPTIFFAIMGALQTQVPGGFLIHWFVSLLMLYLAIKEIPKPTVKE</sequence>
<dbReference type="RefSeq" id="WP_101575597.1">
    <property type="nucleotide sequence ID" value="NZ_PGVA01000004.1"/>
</dbReference>
<dbReference type="Proteomes" id="UP000234951">
    <property type="component" value="Unassembled WGS sequence"/>
</dbReference>
<proteinExistence type="predicted"/>